<evidence type="ECO:0000313" key="1">
    <source>
        <dbReference type="EMBL" id="QPG57862.1"/>
    </source>
</evidence>
<organism evidence="1">
    <name type="scientific">Shewanella eurypsychrophilus</name>
    <dbReference type="NCBI Taxonomy" id="2593656"/>
    <lineage>
        <taxon>Bacteria</taxon>
        <taxon>Pseudomonadati</taxon>
        <taxon>Pseudomonadota</taxon>
        <taxon>Gammaproteobacteria</taxon>
        <taxon>Alteromonadales</taxon>
        <taxon>Shewanellaceae</taxon>
        <taxon>Shewanella</taxon>
    </lineage>
</organism>
<dbReference type="AlphaFoldDB" id="A0A550AMW1"/>
<sequence>MLTFLRLRINDESYIGGYYAPSRSTQISIEDTPYYHCCSRTVRHVYLTGVDDFTGMSIVA</sequence>
<proteinExistence type="predicted"/>
<protein>
    <recommendedName>
        <fullName evidence="2">Transposase</fullName>
    </recommendedName>
</protein>
<accession>A0A550AMW1</accession>
<gene>
    <name evidence="1" type="ORF">FM038_010640</name>
</gene>
<dbReference type="EMBL" id="CP045503">
    <property type="protein sequence ID" value="QPG57862.1"/>
    <property type="molecule type" value="Genomic_DNA"/>
</dbReference>
<name>A0A550AMW1_9GAMM</name>
<reference evidence="1" key="1">
    <citation type="submission" date="2019-10" db="EMBL/GenBank/DDBJ databases">
        <title>Shewanella sp. YLB-07 whole genome sequence.</title>
        <authorList>
            <person name="Yu L."/>
        </authorList>
    </citation>
    <scope>NUCLEOTIDE SEQUENCE [LARGE SCALE GENOMIC DNA]</scope>
    <source>
        <strain evidence="1">YLB-08</strain>
    </source>
</reference>
<dbReference type="OrthoDB" id="9814067at2"/>
<evidence type="ECO:0008006" key="2">
    <source>
        <dbReference type="Google" id="ProtNLM"/>
    </source>
</evidence>